<name>A0AA86RT10_9FABA</name>
<sequence>MRELEAEGKYGRASEELLGKGCPIESAHVRLLSRLCRGSNPPTAGLSLRFTLFFFSLPKSIVSHSLYIFCNMVVHQMKTLNVVTLANQNQMFFSLPFLHLQLINNLGELHVQILNIAVRMSLYKLLTTAVTTLQRRILS</sequence>
<protein>
    <submittedName>
        <fullName evidence="1">Uncharacterized protein</fullName>
    </submittedName>
</protein>
<dbReference type="Proteomes" id="UP001189624">
    <property type="component" value="Chromosome 2"/>
</dbReference>
<dbReference type="AlphaFoldDB" id="A0AA86RT10"/>
<accession>A0AA86RT10</accession>
<keyword evidence="2" id="KW-1185">Reference proteome</keyword>
<gene>
    <name evidence="1" type="ORF">AYBTSS11_LOCUS3873</name>
</gene>
<dbReference type="Gramene" id="rna-AYBTSS11_LOCUS3873">
    <property type="protein sequence ID" value="CAJ1924944.1"/>
    <property type="gene ID" value="gene-AYBTSS11_LOCUS3873"/>
</dbReference>
<dbReference type="EMBL" id="OY731399">
    <property type="protein sequence ID" value="CAJ1924944.1"/>
    <property type="molecule type" value="Genomic_DNA"/>
</dbReference>
<evidence type="ECO:0000313" key="2">
    <source>
        <dbReference type="Proteomes" id="UP001189624"/>
    </source>
</evidence>
<reference evidence="1" key="1">
    <citation type="submission" date="2023-10" db="EMBL/GenBank/DDBJ databases">
        <authorList>
            <person name="Domelevo Entfellner J.-B."/>
        </authorList>
    </citation>
    <scope>NUCLEOTIDE SEQUENCE</scope>
</reference>
<proteinExistence type="predicted"/>
<organism evidence="1 2">
    <name type="scientific">Sphenostylis stenocarpa</name>
    <dbReference type="NCBI Taxonomy" id="92480"/>
    <lineage>
        <taxon>Eukaryota</taxon>
        <taxon>Viridiplantae</taxon>
        <taxon>Streptophyta</taxon>
        <taxon>Embryophyta</taxon>
        <taxon>Tracheophyta</taxon>
        <taxon>Spermatophyta</taxon>
        <taxon>Magnoliopsida</taxon>
        <taxon>eudicotyledons</taxon>
        <taxon>Gunneridae</taxon>
        <taxon>Pentapetalae</taxon>
        <taxon>rosids</taxon>
        <taxon>fabids</taxon>
        <taxon>Fabales</taxon>
        <taxon>Fabaceae</taxon>
        <taxon>Papilionoideae</taxon>
        <taxon>50 kb inversion clade</taxon>
        <taxon>NPAAA clade</taxon>
        <taxon>indigoferoid/millettioid clade</taxon>
        <taxon>Phaseoleae</taxon>
        <taxon>Sphenostylis</taxon>
    </lineage>
</organism>
<evidence type="ECO:0000313" key="1">
    <source>
        <dbReference type="EMBL" id="CAJ1924944.1"/>
    </source>
</evidence>